<feature type="transmembrane region" description="Helical" evidence="2">
    <location>
        <begin position="177"/>
        <end position="196"/>
    </location>
</feature>
<accession>D5UJX3</accession>
<dbReference type="EMBL" id="CP001964">
    <property type="protein sequence ID" value="ADG73715.1"/>
    <property type="molecule type" value="Genomic_DNA"/>
</dbReference>
<evidence type="ECO:0000256" key="2">
    <source>
        <dbReference type="SAM" id="Phobius"/>
    </source>
</evidence>
<dbReference type="Proteomes" id="UP000000849">
    <property type="component" value="Chromosome"/>
</dbReference>
<organism evidence="3 4">
    <name type="scientific">Cellulomonas flavigena (strain ATCC 482 / DSM 20109 / BCRC 11376 / JCM 18109 / NBRC 3775 / NCIMB 8073 / NRS 134)</name>
    <dbReference type="NCBI Taxonomy" id="446466"/>
    <lineage>
        <taxon>Bacteria</taxon>
        <taxon>Bacillati</taxon>
        <taxon>Actinomycetota</taxon>
        <taxon>Actinomycetes</taxon>
        <taxon>Micrococcales</taxon>
        <taxon>Cellulomonadaceae</taxon>
        <taxon>Cellulomonas</taxon>
    </lineage>
</organism>
<keyword evidence="4" id="KW-1185">Reference proteome</keyword>
<keyword evidence="2" id="KW-0812">Transmembrane</keyword>
<sequence length="207" mass="22049">MERLPGLLAHEPVYWIERVAALSGGRLRTELGFSDVAAHPYEALVEGTVAMLRGVPGVERVIHEDREVVLVDSRGVAVEQLGDVVDRYWFEHLPSTPIDPGYETDPSDVLASPWPSVPPPPRGPVPATEPAEPTLRDLREAMALPPSRRRMWTYLVCGAVPLVGGAVLAATPGGGNGVIPIVLGAVNIAVGVRIAVCRASLAGAREH</sequence>
<reference evidence="3 4" key="1">
    <citation type="journal article" date="2010" name="Stand. Genomic Sci.">
        <title>Complete genome sequence of Cellulomonas flavigena type strain (134).</title>
        <authorList>
            <person name="Abt B."/>
            <person name="Foster B."/>
            <person name="Lapidus A."/>
            <person name="Clum A."/>
            <person name="Sun H."/>
            <person name="Pukall R."/>
            <person name="Lucas S."/>
            <person name="Glavina Del Rio T."/>
            <person name="Nolan M."/>
            <person name="Tice H."/>
            <person name="Cheng J.F."/>
            <person name="Pitluck S."/>
            <person name="Liolios K."/>
            <person name="Ivanova N."/>
            <person name="Mavromatis K."/>
            <person name="Ovchinnikova G."/>
            <person name="Pati A."/>
            <person name="Goodwin L."/>
            <person name="Chen A."/>
            <person name="Palaniappan K."/>
            <person name="Land M."/>
            <person name="Hauser L."/>
            <person name="Chang Y.J."/>
            <person name="Jeffries C.D."/>
            <person name="Rohde M."/>
            <person name="Goker M."/>
            <person name="Woyke T."/>
            <person name="Bristow J."/>
            <person name="Eisen J.A."/>
            <person name="Markowitz V."/>
            <person name="Hugenholtz P."/>
            <person name="Kyrpides N.C."/>
            <person name="Klenk H.P."/>
        </authorList>
    </citation>
    <scope>NUCLEOTIDE SEQUENCE [LARGE SCALE GENOMIC DNA]</scope>
    <source>
        <strain evidence="4">ATCC 482 / DSM 20109 / BCRC 11376 / JCM 18109 / NBRC 3775 / NCIMB 8073 / NRS 134</strain>
    </source>
</reference>
<keyword evidence="2" id="KW-1133">Transmembrane helix</keyword>
<dbReference type="KEGG" id="cfl:Cfla_0805"/>
<name>D5UJX3_CELFN</name>
<dbReference type="OrthoDB" id="4826164at2"/>
<evidence type="ECO:0000313" key="4">
    <source>
        <dbReference type="Proteomes" id="UP000000849"/>
    </source>
</evidence>
<dbReference type="RefSeq" id="WP_013116049.1">
    <property type="nucleotide sequence ID" value="NC_014151.1"/>
</dbReference>
<keyword evidence="2" id="KW-0472">Membrane</keyword>
<feature type="compositionally biased region" description="Pro residues" evidence="1">
    <location>
        <begin position="115"/>
        <end position="124"/>
    </location>
</feature>
<feature type="region of interest" description="Disordered" evidence="1">
    <location>
        <begin position="99"/>
        <end position="131"/>
    </location>
</feature>
<proteinExistence type="predicted"/>
<evidence type="ECO:0000256" key="1">
    <source>
        <dbReference type="SAM" id="MobiDB-lite"/>
    </source>
</evidence>
<gene>
    <name evidence="3" type="ordered locus">Cfla_0805</name>
</gene>
<evidence type="ECO:0000313" key="3">
    <source>
        <dbReference type="EMBL" id="ADG73715.1"/>
    </source>
</evidence>
<feature type="transmembrane region" description="Helical" evidence="2">
    <location>
        <begin position="152"/>
        <end position="171"/>
    </location>
</feature>
<dbReference type="AlphaFoldDB" id="D5UJX3"/>
<protein>
    <submittedName>
        <fullName evidence="3">Uncharacterized protein</fullName>
    </submittedName>
</protein>
<dbReference type="HOGENOM" id="CLU_1324459_0_0_11"/>